<keyword evidence="6" id="KW-1185">Reference proteome</keyword>
<dbReference type="GO" id="GO:0016020">
    <property type="term" value="C:membrane"/>
    <property type="evidence" value="ECO:0007669"/>
    <property type="project" value="GOC"/>
</dbReference>
<feature type="chain" id="PRO_5040310485" evidence="4">
    <location>
        <begin position="34"/>
        <end position="311"/>
    </location>
</feature>
<keyword evidence="3" id="KW-1133">Transmembrane helix</keyword>
<dbReference type="Proteomes" id="UP000781932">
    <property type="component" value="Unassembled WGS sequence"/>
</dbReference>
<dbReference type="InterPro" id="IPR051706">
    <property type="entry name" value="Glycosyltransferase_domain"/>
</dbReference>
<keyword evidence="2" id="KW-0808">Transferase</keyword>
<reference evidence="5" key="2">
    <citation type="submission" date="2020-11" db="EMBL/GenBank/DDBJ databases">
        <title>Whole genome sequencing of Colletotrichum sp.</title>
        <authorList>
            <person name="Li H."/>
        </authorList>
    </citation>
    <scope>NUCLEOTIDE SEQUENCE</scope>
    <source>
        <strain evidence="5">CkLH20</strain>
    </source>
</reference>
<sequence>MAVPRGNCLKLLTFTIASLTLLLILHQLSYTNTNDFTLPNQPIPTLDKCSPSTLPTIPNTIHQIWKTANVSTYPAKPSHDSWKATFEPRNYTVKLWTDDDILRLIRTNYTWLLPTYEGYDHNIQRADMARLVVVHAEGGVYADLDVHPRSVEATRCVQRLGLQAAFAPTGGDAGLSNHFFMAEHESDFLLWVLQEAKRRGGSTSKRILLPYLRVFWSTGPLMLTAAYRQYVWMYGKEDTQVALLSETYARKMVGHAAGRSWHGSDGQVLNYLSDHVHLDSLWIILACLGAVVGVVCIFRRYRGTRKWHSHV</sequence>
<dbReference type="OrthoDB" id="409543at2759"/>
<keyword evidence="3" id="KW-0812">Transmembrane</keyword>
<dbReference type="GeneID" id="62165250"/>
<evidence type="ECO:0000256" key="1">
    <source>
        <dbReference type="ARBA" id="ARBA00009003"/>
    </source>
</evidence>
<dbReference type="InterPro" id="IPR029044">
    <property type="entry name" value="Nucleotide-diphossugar_trans"/>
</dbReference>
<proteinExistence type="inferred from homology"/>
<comment type="similarity">
    <text evidence="1">Belongs to the glycosyltransferase 32 family.</text>
</comment>
<dbReference type="AlphaFoldDB" id="A0A9P6I146"/>
<feature type="transmembrane region" description="Helical" evidence="3">
    <location>
        <begin position="280"/>
        <end position="298"/>
    </location>
</feature>
<evidence type="ECO:0000256" key="4">
    <source>
        <dbReference type="SAM" id="SignalP"/>
    </source>
</evidence>
<dbReference type="Pfam" id="PF04488">
    <property type="entry name" value="Gly_transf_sug"/>
    <property type="match status" value="1"/>
</dbReference>
<dbReference type="SUPFAM" id="SSF53448">
    <property type="entry name" value="Nucleotide-diphospho-sugar transferases"/>
    <property type="match status" value="1"/>
</dbReference>
<dbReference type="GO" id="GO:0051999">
    <property type="term" value="P:mannosyl-inositol phosphorylceramide biosynthetic process"/>
    <property type="evidence" value="ECO:0007669"/>
    <property type="project" value="TreeGrafter"/>
</dbReference>
<dbReference type="PANTHER" id="PTHR32385:SF15">
    <property type="entry name" value="INOSITOL PHOSPHOCERAMIDE MANNOSYLTRANSFERASE 1"/>
    <property type="match status" value="1"/>
</dbReference>
<evidence type="ECO:0000313" key="6">
    <source>
        <dbReference type="Proteomes" id="UP000781932"/>
    </source>
</evidence>
<dbReference type="InterPro" id="IPR007577">
    <property type="entry name" value="GlycoTrfase_DXD_sugar-bd_CS"/>
</dbReference>
<dbReference type="EMBL" id="JAATWM020000034">
    <property type="protein sequence ID" value="KAF9872951.1"/>
    <property type="molecule type" value="Genomic_DNA"/>
</dbReference>
<dbReference type="Gene3D" id="3.90.550.20">
    <property type="match status" value="1"/>
</dbReference>
<dbReference type="RefSeq" id="XP_038742412.1">
    <property type="nucleotide sequence ID" value="XM_038892176.1"/>
</dbReference>
<name>A0A9P6I146_9PEZI</name>
<gene>
    <name evidence="5" type="ORF">CkaCkLH20_09461</name>
</gene>
<keyword evidence="4" id="KW-0732">Signal</keyword>
<comment type="caution">
    <text evidence="5">The sequence shown here is derived from an EMBL/GenBank/DDBJ whole genome shotgun (WGS) entry which is preliminary data.</text>
</comment>
<evidence type="ECO:0000256" key="3">
    <source>
        <dbReference type="SAM" id="Phobius"/>
    </source>
</evidence>
<protein>
    <submittedName>
        <fullName evidence="5">Mipc synthase</fullName>
    </submittedName>
</protein>
<dbReference type="GO" id="GO:0000030">
    <property type="term" value="F:mannosyltransferase activity"/>
    <property type="evidence" value="ECO:0007669"/>
    <property type="project" value="TreeGrafter"/>
</dbReference>
<evidence type="ECO:0000313" key="5">
    <source>
        <dbReference type="EMBL" id="KAF9872951.1"/>
    </source>
</evidence>
<keyword evidence="3" id="KW-0472">Membrane</keyword>
<accession>A0A9P6I146</accession>
<feature type="signal peptide" evidence="4">
    <location>
        <begin position="1"/>
        <end position="33"/>
    </location>
</feature>
<organism evidence="5 6">
    <name type="scientific">Colletotrichum karsti</name>
    <dbReference type="NCBI Taxonomy" id="1095194"/>
    <lineage>
        <taxon>Eukaryota</taxon>
        <taxon>Fungi</taxon>
        <taxon>Dikarya</taxon>
        <taxon>Ascomycota</taxon>
        <taxon>Pezizomycotina</taxon>
        <taxon>Sordariomycetes</taxon>
        <taxon>Hypocreomycetidae</taxon>
        <taxon>Glomerellales</taxon>
        <taxon>Glomerellaceae</taxon>
        <taxon>Colletotrichum</taxon>
        <taxon>Colletotrichum boninense species complex</taxon>
    </lineage>
</organism>
<reference evidence="5" key="1">
    <citation type="submission" date="2020-03" db="EMBL/GenBank/DDBJ databases">
        <authorList>
            <person name="He L."/>
        </authorList>
    </citation>
    <scope>NUCLEOTIDE SEQUENCE</scope>
    <source>
        <strain evidence="5">CkLH20</strain>
    </source>
</reference>
<evidence type="ECO:0000256" key="2">
    <source>
        <dbReference type="ARBA" id="ARBA00022679"/>
    </source>
</evidence>
<dbReference type="PANTHER" id="PTHR32385">
    <property type="entry name" value="MANNOSYL PHOSPHORYLINOSITOL CERAMIDE SYNTHASE"/>
    <property type="match status" value="1"/>
</dbReference>